<dbReference type="PANTHER" id="PTHR33734:SF22">
    <property type="entry name" value="MEMBRANE-BOUND LYTIC MUREIN TRANSGLYCOSYLASE D"/>
    <property type="match status" value="1"/>
</dbReference>
<dbReference type="InterPro" id="IPR036779">
    <property type="entry name" value="LysM_dom_sf"/>
</dbReference>
<dbReference type="SMART" id="SM00257">
    <property type="entry name" value="LysM"/>
    <property type="match status" value="1"/>
</dbReference>
<dbReference type="PANTHER" id="PTHR33734">
    <property type="entry name" value="LYSM DOMAIN-CONTAINING GPI-ANCHORED PROTEIN 2"/>
    <property type="match status" value="1"/>
</dbReference>
<dbReference type="EMBL" id="SRMQ01000001">
    <property type="protein sequence ID" value="TGJ77615.1"/>
    <property type="molecule type" value="Genomic_DNA"/>
</dbReference>
<accession>A0A4Z0YDV6</accession>
<proteinExistence type="predicted"/>
<dbReference type="Gene3D" id="3.10.350.10">
    <property type="entry name" value="LysM domain"/>
    <property type="match status" value="2"/>
</dbReference>
<dbReference type="RefSeq" id="WP_243112884.1">
    <property type="nucleotide sequence ID" value="NZ_SRMQ01000001.1"/>
</dbReference>
<keyword evidence="3" id="KW-1185">Reference proteome</keyword>
<dbReference type="CDD" id="cd00118">
    <property type="entry name" value="LysM"/>
    <property type="match status" value="1"/>
</dbReference>
<dbReference type="InterPro" id="IPR018392">
    <property type="entry name" value="LysM"/>
</dbReference>
<dbReference type="SUPFAM" id="SSF54106">
    <property type="entry name" value="LysM domain"/>
    <property type="match status" value="1"/>
</dbReference>
<dbReference type="AlphaFoldDB" id="A0A4Z0YDV6"/>
<dbReference type="PROSITE" id="PS51782">
    <property type="entry name" value="LYSM"/>
    <property type="match status" value="1"/>
</dbReference>
<name>A0A4Z0YDV6_9FIRM</name>
<reference evidence="2 3" key="1">
    <citation type="submission" date="2019-04" db="EMBL/GenBank/DDBJ databases">
        <authorList>
            <person name="Poehlein A."/>
            <person name="Bengelsdorf F.R."/>
            <person name="Duerre P."/>
            <person name="Daniel R."/>
        </authorList>
    </citation>
    <scope>NUCLEOTIDE SEQUENCE [LARGE SCALE GENOMIC DNA]</scope>
    <source>
        <strain evidence="2 3">BS-1</strain>
    </source>
</reference>
<evidence type="ECO:0000313" key="3">
    <source>
        <dbReference type="Proteomes" id="UP000297714"/>
    </source>
</evidence>
<evidence type="ECO:0000259" key="1">
    <source>
        <dbReference type="PROSITE" id="PS51782"/>
    </source>
</evidence>
<feature type="domain" description="LysM" evidence="1">
    <location>
        <begin position="37"/>
        <end position="81"/>
    </location>
</feature>
<sequence>MRIATTSRWESIISANGIYNPDVLVVGETLVIPLEGVVYIVQPGETLWLIGQRYNIPLQNLIQVNRIDDPNRIAPGMLLVIPSKTRPVIRVNGHIYMLGRAAVPMSVRTAVI</sequence>
<evidence type="ECO:0000313" key="2">
    <source>
        <dbReference type="EMBL" id="TGJ77615.1"/>
    </source>
</evidence>
<gene>
    <name evidence="2" type="primary">yaaH_2</name>
    <name evidence="2" type="ORF">CAGA_00060</name>
</gene>
<comment type="caution">
    <text evidence="2">The sequence shown here is derived from an EMBL/GenBank/DDBJ whole genome shotgun (WGS) entry which is preliminary data.</text>
</comment>
<dbReference type="Pfam" id="PF01476">
    <property type="entry name" value="LysM"/>
    <property type="match status" value="2"/>
</dbReference>
<protein>
    <submittedName>
        <fullName evidence="2">Spore germination protein YaaH</fullName>
    </submittedName>
</protein>
<organism evidence="2 3">
    <name type="scientific">Caproiciproducens galactitolivorans</name>
    <dbReference type="NCBI Taxonomy" id="642589"/>
    <lineage>
        <taxon>Bacteria</taxon>
        <taxon>Bacillati</taxon>
        <taxon>Bacillota</taxon>
        <taxon>Clostridia</taxon>
        <taxon>Eubacteriales</taxon>
        <taxon>Acutalibacteraceae</taxon>
        <taxon>Caproiciproducens</taxon>
    </lineage>
</organism>
<dbReference type="Proteomes" id="UP000297714">
    <property type="component" value="Unassembled WGS sequence"/>
</dbReference>